<proteinExistence type="inferred from homology"/>
<dbReference type="InterPro" id="IPR005531">
    <property type="entry name" value="Asp23"/>
</dbReference>
<dbReference type="AlphaFoldDB" id="A0A398CUM6"/>
<reference evidence="2 3" key="1">
    <citation type="submission" date="2018-09" db="EMBL/GenBank/DDBJ databases">
        <title>Discovery and Ecogenomic Context for Candidatus Cryosericales, a Global Caldiserica Order Active in Thawing Permafrost.</title>
        <authorList>
            <person name="Martinez M.A."/>
            <person name="Woodcroft B.J."/>
            <person name="Ignacio Espinoza J.C."/>
            <person name="Zayed A."/>
            <person name="Singleton C.M."/>
            <person name="Boyd J."/>
            <person name="Li Y.-F."/>
            <person name="Purvine S."/>
            <person name="Maughan H."/>
            <person name="Hodgkins S.B."/>
            <person name="Anderson D."/>
            <person name="Sederholm M."/>
            <person name="Temperton B."/>
            <person name="Saleska S.R."/>
            <person name="Tyson G.W."/>
            <person name="Rich V.I."/>
        </authorList>
    </citation>
    <scope>NUCLEOTIDE SEQUENCE [LARGE SCALE GENOMIC DNA]</scope>
    <source>
        <strain evidence="2 3">SMC7</strain>
    </source>
</reference>
<dbReference type="Proteomes" id="UP000266328">
    <property type="component" value="Unassembled WGS sequence"/>
</dbReference>
<name>A0A398CUM6_9BACT</name>
<comment type="caution">
    <text evidence="2">The sequence shown here is derived from an EMBL/GenBank/DDBJ whole genome shotgun (WGS) entry which is preliminary data.</text>
</comment>
<dbReference type="Pfam" id="PF03780">
    <property type="entry name" value="Asp23"/>
    <property type="match status" value="1"/>
</dbReference>
<comment type="similarity">
    <text evidence="1">Belongs to the asp23 family.</text>
</comment>
<dbReference type="PANTHER" id="PTHR34297">
    <property type="entry name" value="HYPOTHETICAL CYTOSOLIC PROTEIN-RELATED"/>
    <property type="match status" value="1"/>
</dbReference>
<protein>
    <submittedName>
        <fullName evidence="2">Asp23/Gls24 family envelope stress response protein</fullName>
    </submittedName>
</protein>
<evidence type="ECO:0000256" key="1">
    <source>
        <dbReference type="ARBA" id="ARBA00005721"/>
    </source>
</evidence>
<keyword evidence="3" id="KW-1185">Reference proteome</keyword>
<evidence type="ECO:0000313" key="2">
    <source>
        <dbReference type="EMBL" id="RIE06325.1"/>
    </source>
</evidence>
<sequence length="129" mass="14244">MKVTRFASTRAAESTSRGSNKSMDKVLITDVALESLIVHACLSIDGVESMWKGLKEHFPFWDREGYEPHGVSITRSGLELTLDVFIVGRFAMDLRKLAGSVRGAVAKEVEASTPYHIQEVNVHIADVRA</sequence>
<accession>A0A398CUM6</accession>
<organism evidence="2 3">
    <name type="scientific">Candidatus Cryosericum terrychapinii</name>
    <dbReference type="NCBI Taxonomy" id="2290919"/>
    <lineage>
        <taxon>Bacteria</taxon>
        <taxon>Pseudomonadati</taxon>
        <taxon>Caldisericota/Cryosericota group</taxon>
        <taxon>Candidatus Cryosericota</taxon>
        <taxon>Candidatus Cryosericia</taxon>
        <taxon>Candidatus Cryosericales</taxon>
        <taxon>Candidatus Cryosericaceae</taxon>
        <taxon>Candidatus Cryosericum</taxon>
    </lineage>
</organism>
<dbReference type="OrthoDB" id="9803472at2"/>
<evidence type="ECO:0000313" key="3">
    <source>
        <dbReference type="Proteomes" id="UP000266328"/>
    </source>
</evidence>
<gene>
    <name evidence="2" type="ORF">SMC7_02805</name>
</gene>
<dbReference type="PANTHER" id="PTHR34297:SF2">
    <property type="entry name" value="ASP23_GLS24 FAMILY ENVELOPE STRESS RESPONSE PROTEIN"/>
    <property type="match status" value="1"/>
</dbReference>
<dbReference type="EMBL" id="QXIS01000015">
    <property type="protein sequence ID" value="RIE06325.1"/>
    <property type="molecule type" value="Genomic_DNA"/>
</dbReference>